<proteinExistence type="predicted"/>
<organism evidence="1 2">
    <name type="scientific">Oryza sativa subsp. indica</name>
    <name type="common">Rice</name>
    <dbReference type="NCBI Taxonomy" id="39946"/>
    <lineage>
        <taxon>Eukaryota</taxon>
        <taxon>Viridiplantae</taxon>
        <taxon>Streptophyta</taxon>
        <taxon>Embryophyta</taxon>
        <taxon>Tracheophyta</taxon>
        <taxon>Spermatophyta</taxon>
        <taxon>Magnoliopsida</taxon>
        <taxon>Liliopsida</taxon>
        <taxon>Poales</taxon>
        <taxon>Poaceae</taxon>
        <taxon>BOP clade</taxon>
        <taxon>Oryzoideae</taxon>
        <taxon>Oryzeae</taxon>
        <taxon>Oryzinae</taxon>
        <taxon>Oryza</taxon>
        <taxon>Oryza sativa</taxon>
    </lineage>
</organism>
<dbReference type="HOGENOM" id="CLU_1698420_0_0_1"/>
<evidence type="ECO:0000313" key="1">
    <source>
        <dbReference type="EMBL" id="EEC82052.1"/>
    </source>
</evidence>
<sequence length="155" mass="17739">MRIGTDRVRKAKAQQLRRDYELLAYKDVEDFALLRLRGLVGGRMNYNSRSRCQFRRCRCRWATEAEWTARVKNKQLGAGELLRHGWKGRWPNTRKGGDGKLAGRTVGNEQAHLAEGDDDDEPALLLAQVVDDDEQPALPNLISAQAHCPRRESWL</sequence>
<name>B8B669_ORYSI</name>
<evidence type="ECO:0000313" key="2">
    <source>
        <dbReference type="Proteomes" id="UP000007015"/>
    </source>
</evidence>
<accession>B8B669</accession>
<dbReference type="EMBL" id="CM000132">
    <property type="protein sequence ID" value="EEC82052.1"/>
    <property type="molecule type" value="Genomic_DNA"/>
</dbReference>
<protein>
    <submittedName>
        <fullName evidence="1">Uncharacterized protein</fullName>
    </submittedName>
</protein>
<keyword evidence="2" id="KW-1185">Reference proteome</keyword>
<dbReference type="Gramene" id="BGIOSGA025716-TA">
    <property type="protein sequence ID" value="BGIOSGA025716-PA"/>
    <property type="gene ID" value="BGIOSGA025716"/>
</dbReference>
<dbReference type="Proteomes" id="UP000007015">
    <property type="component" value="Chromosome 7"/>
</dbReference>
<reference evidence="1 2" key="1">
    <citation type="journal article" date="2005" name="PLoS Biol.">
        <title>The genomes of Oryza sativa: a history of duplications.</title>
        <authorList>
            <person name="Yu J."/>
            <person name="Wang J."/>
            <person name="Lin W."/>
            <person name="Li S."/>
            <person name="Li H."/>
            <person name="Zhou J."/>
            <person name="Ni P."/>
            <person name="Dong W."/>
            <person name="Hu S."/>
            <person name="Zeng C."/>
            <person name="Zhang J."/>
            <person name="Zhang Y."/>
            <person name="Li R."/>
            <person name="Xu Z."/>
            <person name="Li S."/>
            <person name="Li X."/>
            <person name="Zheng H."/>
            <person name="Cong L."/>
            <person name="Lin L."/>
            <person name="Yin J."/>
            <person name="Geng J."/>
            <person name="Li G."/>
            <person name="Shi J."/>
            <person name="Liu J."/>
            <person name="Lv H."/>
            <person name="Li J."/>
            <person name="Wang J."/>
            <person name="Deng Y."/>
            <person name="Ran L."/>
            <person name="Shi X."/>
            <person name="Wang X."/>
            <person name="Wu Q."/>
            <person name="Li C."/>
            <person name="Ren X."/>
            <person name="Wang J."/>
            <person name="Wang X."/>
            <person name="Li D."/>
            <person name="Liu D."/>
            <person name="Zhang X."/>
            <person name="Ji Z."/>
            <person name="Zhao W."/>
            <person name="Sun Y."/>
            <person name="Zhang Z."/>
            <person name="Bao J."/>
            <person name="Han Y."/>
            <person name="Dong L."/>
            <person name="Ji J."/>
            <person name="Chen P."/>
            <person name="Wu S."/>
            <person name="Liu J."/>
            <person name="Xiao Y."/>
            <person name="Bu D."/>
            <person name="Tan J."/>
            <person name="Yang L."/>
            <person name="Ye C."/>
            <person name="Zhang J."/>
            <person name="Xu J."/>
            <person name="Zhou Y."/>
            <person name="Yu Y."/>
            <person name="Zhang B."/>
            <person name="Zhuang S."/>
            <person name="Wei H."/>
            <person name="Liu B."/>
            <person name="Lei M."/>
            <person name="Yu H."/>
            <person name="Li Y."/>
            <person name="Xu H."/>
            <person name="Wei S."/>
            <person name="He X."/>
            <person name="Fang L."/>
            <person name="Zhang Z."/>
            <person name="Zhang Y."/>
            <person name="Huang X."/>
            <person name="Su Z."/>
            <person name="Tong W."/>
            <person name="Li J."/>
            <person name="Tong Z."/>
            <person name="Li S."/>
            <person name="Ye J."/>
            <person name="Wang L."/>
            <person name="Fang L."/>
            <person name="Lei T."/>
            <person name="Chen C."/>
            <person name="Chen H."/>
            <person name="Xu Z."/>
            <person name="Li H."/>
            <person name="Huang H."/>
            <person name="Zhang F."/>
            <person name="Xu H."/>
            <person name="Li N."/>
            <person name="Zhao C."/>
            <person name="Li S."/>
            <person name="Dong L."/>
            <person name="Huang Y."/>
            <person name="Li L."/>
            <person name="Xi Y."/>
            <person name="Qi Q."/>
            <person name="Li W."/>
            <person name="Zhang B."/>
            <person name="Hu W."/>
            <person name="Zhang Y."/>
            <person name="Tian X."/>
            <person name="Jiao Y."/>
            <person name="Liang X."/>
            <person name="Jin J."/>
            <person name="Gao L."/>
            <person name="Zheng W."/>
            <person name="Hao B."/>
            <person name="Liu S."/>
            <person name="Wang W."/>
            <person name="Yuan L."/>
            <person name="Cao M."/>
            <person name="McDermott J."/>
            <person name="Samudrala R."/>
            <person name="Wang J."/>
            <person name="Wong G.K."/>
            <person name="Yang H."/>
        </authorList>
    </citation>
    <scope>NUCLEOTIDE SEQUENCE [LARGE SCALE GENOMIC DNA]</scope>
    <source>
        <strain evidence="2">cv. 93-11</strain>
    </source>
</reference>
<gene>
    <name evidence="1" type="ORF">OsI_26032</name>
</gene>
<dbReference type="AlphaFoldDB" id="B8B669"/>